<dbReference type="AlphaFoldDB" id="A0A3B0Y980"/>
<organism evidence="1">
    <name type="scientific">hydrothermal vent metagenome</name>
    <dbReference type="NCBI Taxonomy" id="652676"/>
    <lineage>
        <taxon>unclassified sequences</taxon>
        <taxon>metagenomes</taxon>
        <taxon>ecological metagenomes</taxon>
    </lineage>
</organism>
<accession>A0A3B0Y980</accession>
<reference evidence="1" key="1">
    <citation type="submission" date="2018-06" db="EMBL/GenBank/DDBJ databases">
        <authorList>
            <person name="Zhirakovskaya E."/>
        </authorList>
    </citation>
    <scope>NUCLEOTIDE SEQUENCE</scope>
</reference>
<name>A0A3B0Y980_9ZZZZ</name>
<dbReference type="EMBL" id="UOFJ01000641">
    <property type="protein sequence ID" value="VAW72107.1"/>
    <property type="molecule type" value="Genomic_DNA"/>
</dbReference>
<sequence length="68" mass="7857">MGIVKISDALHDELRKSSHVMSRSINAQAEFWIKMGMLAEFNPELSFNEIIRLELRKEKVSLKAIINE</sequence>
<gene>
    <name evidence="1" type="ORF">MNBD_GAMMA10-973</name>
</gene>
<evidence type="ECO:0008006" key="2">
    <source>
        <dbReference type="Google" id="ProtNLM"/>
    </source>
</evidence>
<proteinExistence type="predicted"/>
<protein>
    <recommendedName>
        <fullName evidence="2">ParD-like antitoxin of type II toxin-antitoxin system</fullName>
    </recommendedName>
</protein>
<evidence type="ECO:0000313" key="1">
    <source>
        <dbReference type="EMBL" id="VAW72107.1"/>
    </source>
</evidence>
<dbReference type="InterPro" id="IPR021831">
    <property type="entry name" value="ParD-like"/>
</dbReference>
<dbReference type="Pfam" id="PF11903">
    <property type="entry name" value="ParD_like"/>
    <property type="match status" value="1"/>
</dbReference>